<feature type="transmembrane region" description="Helical" evidence="3">
    <location>
        <begin position="117"/>
        <end position="134"/>
    </location>
</feature>
<proteinExistence type="inferred from homology"/>
<feature type="transmembrane region" description="Helical" evidence="3">
    <location>
        <begin position="170"/>
        <end position="187"/>
    </location>
</feature>
<dbReference type="Pfam" id="PF01478">
    <property type="entry name" value="Peptidase_A24"/>
    <property type="match status" value="1"/>
</dbReference>
<keyword evidence="5" id="KW-0808">Transferase</keyword>
<dbReference type="Gene3D" id="1.20.120.1220">
    <property type="match status" value="1"/>
</dbReference>
<protein>
    <submittedName>
        <fullName evidence="5">Leader peptidase (Prepilin peptidase) / N-methyltransferase</fullName>
    </submittedName>
</protein>
<organism evidence="5 6">
    <name type="scientific">Pollutimonas bauzanensis</name>
    <dbReference type="NCBI Taxonomy" id="658167"/>
    <lineage>
        <taxon>Bacteria</taxon>
        <taxon>Pseudomonadati</taxon>
        <taxon>Pseudomonadota</taxon>
        <taxon>Betaproteobacteria</taxon>
        <taxon>Burkholderiales</taxon>
        <taxon>Alcaligenaceae</taxon>
        <taxon>Pollutimonas</taxon>
    </lineage>
</organism>
<dbReference type="GO" id="GO:0032259">
    <property type="term" value="P:methylation"/>
    <property type="evidence" value="ECO:0007669"/>
    <property type="project" value="UniProtKB-KW"/>
</dbReference>
<dbReference type="GO" id="GO:0004190">
    <property type="term" value="F:aspartic-type endopeptidase activity"/>
    <property type="evidence" value="ECO:0007669"/>
    <property type="project" value="InterPro"/>
</dbReference>
<keyword evidence="3" id="KW-0812">Transmembrane</keyword>
<reference evidence="5 6" key="1">
    <citation type="submission" date="2016-11" db="EMBL/GenBank/DDBJ databases">
        <authorList>
            <person name="Jaros S."/>
            <person name="Januszkiewicz K."/>
            <person name="Wedrychowicz H."/>
        </authorList>
    </citation>
    <scope>NUCLEOTIDE SEQUENCE [LARGE SCALE GENOMIC DNA]</scope>
    <source>
        <strain evidence="5 6">CGMCC 1.10190</strain>
    </source>
</reference>
<dbReference type="AlphaFoldDB" id="A0A1M5ZZE5"/>
<feature type="transmembrane region" description="Helical" evidence="3">
    <location>
        <begin position="242"/>
        <end position="261"/>
    </location>
</feature>
<evidence type="ECO:0000256" key="2">
    <source>
        <dbReference type="RuleBase" id="RU003793"/>
    </source>
</evidence>
<evidence type="ECO:0000256" key="1">
    <source>
        <dbReference type="ARBA" id="ARBA00005801"/>
    </source>
</evidence>
<comment type="similarity">
    <text evidence="1 2">Belongs to the peptidase A24 family.</text>
</comment>
<evidence type="ECO:0000256" key="3">
    <source>
        <dbReference type="SAM" id="Phobius"/>
    </source>
</evidence>
<evidence type="ECO:0000259" key="4">
    <source>
        <dbReference type="Pfam" id="PF01478"/>
    </source>
</evidence>
<sequence>MTPQILRMKYAIVAFVYDREINQTRELFVPHIDIPVLPAIVLLGMACGQLCRRISHFYTQSLARPGAAADLRLLGWALRQAFSPRPSAASPVQRLLPPFAMATVFTVIALRYGPGPLAAALMAACALLALLALIDTQTGLLPDAITLPLLGLGLFCAWRGVGLVPLHDAALGAAIGYGAMWILALGYRHARGRHGLGDGDIKLVAALAAWVSVPAILWVLMAASMAGILASLAQNRRLHADASLRFGPYLAGAGMAVMALWF</sequence>
<accession>A0A1M5ZZE5</accession>
<dbReference type="OrthoDB" id="9789291at2"/>
<dbReference type="PANTHER" id="PTHR30487">
    <property type="entry name" value="TYPE 4 PREPILIN-LIKE PROTEINS LEADER PEPTIDE-PROCESSING ENZYME"/>
    <property type="match status" value="1"/>
</dbReference>
<dbReference type="Proteomes" id="UP000184226">
    <property type="component" value="Unassembled WGS sequence"/>
</dbReference>
<evidence type="ECO:0000313" key="6">
    <source>
        <dbReference type="Proteomes" id="UP000184226"/>
    </source>
</evidence>
<feature type="domain" description="Prepilin type IV endopeptidase peptidase" evidence="4">
    <location>
        <begin position="123"/>
        <end position="230"/>
    </location>
</feature>
<dbReference type="EMBL" id="FQXE01000020">
    <property type="protein sequence ID" value="SHI29634.1"/>
    <property type="molecule type" value="Genomic_DNA"/>
</dbReference>
<keyword evidence="5" id="KW-0489">Methyltransferase</keyword>
<keyword evidence="3" id="KW-1133">Transmembrane helix</keyword>
<dbReference type="PANTHER" id="PTHR30487:SF0">
    <property type="entry name" value="PREPILIN LEADER PEPTIDASE_N-METHYLTRANSFERASE-RELATED"/>
    <property type="match status" value="1"/>
</dbReference>
<gene>
    <name evidence="5" type="ORF">SAMN04488135_12072</name>
</gene>
<keyword evidence="3" id="KW-0472">Membrane</keyword>
<dbReference type="GO" id="GO:0006465">
    <property type="term" value="P:signal peptide processing"/>
    <property type="evidence" value="ECO:0007669"/>
    <property type="project" value="TreeGrafter"/>
</dbReference>
<dbReference type="InterPro" id="IPR000045">
    <property type="entry name" value="Prepilin_IV_endopep_pep"/>
</dbReference>
<feature type="transmembrane region" description="Helical" evidence="3">
    <location>
        <begin position="140"/>
        <end position="158"/>
    </location>
</feature>
<keyword evidence="6" id="KW-1185">Reference proteome</keyword>
<dbReference type="GO" id="GO:0008168">
    <property type="term" value="F:methyltransferase activity"/>
    <property type="evidence" value="ECO:0007669"/>
    <property type="project" value="UniProtKB-KW"/>
</dbReference>
<dbReference type="InterPro" id="IPR014032">
    <property type="entry name" value="Peptidase_A24A_bac"/>
</dbReference>
<dbReference type="InterPro" id="IPR050882">
    <property type="entry name" value="Prepilin_peptidase/N-MTase"/>
</dbReference>
<dbReference type="GO" id="GO:0005886">
    <property type="term" value="C:plasma membrane"/>
    <property type="evidence" value="ECO:0007669"/>
    <property type="project" value="TreeGrafter"/>
</dbReference>
<dbReference type="STRING" id="658167.SAMN04488135_12072"/>
<feature type="transmembrane region" description="Helical" evidence="3">
    <location>
        <begin position="207"/>
        <end position="230"/>
    </location>
</feature>
<dbReference type="PRINTS" id="PR00864">
    <property type="entry name" value="PREPILNPTASE"/>
</dbReference>
<evidence type="ECO:0000313" key="5">
    <source>
        <dbReference type="EMBL" id="SHI29634.1"/>
    </source>
</evidence>
<name>A0A1M5ZZE5_9BURK</name>